<evidence type="ECO:0000256" key="5">
    <source>
        <dbReference type="PROSITE-ProRule" id="PRU00042"/>
    </source>
</evidence>
<reference evidence="7" key="1">
    <citation type="submission" date="2023-03" db="EMBL/GenBank/DDBJ databases">
        <title>Complete genome of Cladonia borealis.</title>
        <authorList>
            <person name="Park H."/>
        </authorList>
    </citation>
    <scope>NUCLEOTIDE SEQUENCE</scope>
    <source>
        <strain evidence="7">ANT050790</strain>
    </source>
</reference>
<name>A0AA39QYU7_9LECA</name>
<dbReference type="Pfam" id="PF00096">
    <property type="entry name" value="zf-C2H2"/>
    <property type="match status" value="1"/>
</dbReference>
<dbReference type="InterPro" id="IPR013087">
    <property type="entry name" value="Znf_C2H2_type"/>
</dbReference>
<comment type="caution">
    <text evidence="7">The sequence shown here is derived from an EMBL/GenBank/DDBJ whole genome shotgun (WGS) entry which is preliminary data.</text>
</comment>
<dbReference type="AlphaFoldDB" id="A0AA39QYU7"/>
<keyword evidence="8" id="KW-1185">Reference proteome</keyword>
<dbReference type="PANTHER" id="PTHR24409">
    <property type="entry name" value="ZINC FINGER PROTEIN 142"/>
    <property type="match status" value="1"/>
</dbReference>
<dbReference type="GO" id="GO:0008270">
    <property type="term" value="F:zinc ion binding"/>
    <property type="evidence" value="ECO:0007669"/>
    <property type="project" value="UniProtKB-KW"/>
</dbReference>
<dbReference type="Gene3D" id="3.30.160.60">
    <property type="entry name" value="Classic Zinc Finger"/>
    <property type="match status" value="1"/>
</dbReference>
<evidence type="ECO:0000313" key="7">
    <source>
        <dbReference type="EMBL" id="KAK0510484.1"/>
    </source>
</evidence>
<accession>A0AA39QYU7</accession>
<dbReference type="GO" id="GO:0005634">
    <property type="term" value="C:nucleus"/>
    <property type="evidence" value="ECO:0007669"/>
    <property type="project" value="TreeGrafter"/>
</dbReference>
<feature type="domain" description="C2H2-type" evidence="6">
    <location>
        <begin position="7"/>
        <end position="36"/>
    </location>
</feature>
<dbReference type="SMART" id="SM00355">
    <property type="entry name" value="ZnF_C2H2"/>
    <property type="match status" value="3"/>
</dbReference>
<feature type="domain" description="C2H2-type" evidence="6">
    <location>
        <begin position="47"/>
        <end position="71"/>
    </location>
</feature>
<dbReference type="EMBL" id="JAFEKC020000015">
    <property type="protein sequence ID" value="KAK0510484.1"/>
    <property type="molecule type" value="Genomic_DNA"/>
</dbReference>
<dbReference type="Pfam" id="PF12874">
    <property type="entry name" value="zf-met"/>
    <property type="match status" value="1"/>
</dbReference>
<keyword evidence="3 5" id="KW-0863">Zinc-finger</keyword>
<evidence type="ECO:0000259" key="6">
    <source>
        <dbReference type="PROSITE" id="PS50157"/>
    </source>
</evidence>
<dbReference type="GO" id="GO:0000981">
    <property type="term" value="F:DNA-binding transcription factor activity, RNA polymerase II-specific"/>
    <property type="evidence" value="ECO:0007669"/>
    <property type="project" value="TreeGrafter"/>
</dbReference>
<organism evidence="7 8">
    <name type="scientific">Cladonia borealis</name>
    <dbReference type="NCBI Taxonomy" id="184061"/>
    <lineage>
        <taxon>Eukaryota</taxon>
        <taxon>Fungi</taxon>
        <taxon>Dikarya</taxon>
        <taxon>Ascomycota</taxon>
        <taxon>Pezizomycotina</taxon>
        <taxon>Lecanoromycetes</taxon>
        <taxon>OSLEUM clade</taxon>
        <taxon>Lecanoromycetidae</taxon>
        <taxon>Lecanorales</taxon>
        <taxon>Lecanorineae</taxon>
        <taxon>Cladoniaceae</taxon>
        <taxon>Cladonia</taxon>
    </lineage>
</organism>
<sequence length="298" mass="32900">MAPLHSFRCPGCNREFVRSEALHQHLANKIHKHKAKSKVSSFGLSEWVCDDCDRDFKDEKSLGQHRSSVIHKPLSDFKCFGHEHCKKRFTSPSAWLHHLESGACRSKITMGSLNTAVQSSDIHQHITGSRNQEYTALQGANVSGNTSPEGSLILTPVTGDGFDEDLYWPTSPGSASGMLTPNSTISRRPSDSSSLALRLLCPLCPVSRKPFKSLEALSNHLSSPAHSPKIFHCPLAIAGYDDEGKVSQLIKYFSTLSGLLQHLESGACQGGNATFRKTVEYIEHNLRRLGLQRLRLLN</sequence>
<dbReference type="PROSITE" id="PS50157">
    <property type="entry name" value="ZINC_FINGER_C2H2_2"/>
    <property type="match status" value="2"/>
</dbReference>
<protein>
    <recommendedName>
        <fullName evidence="6">C2H2-type domain-containing protein</fullName>
    </recommendedName>
</protein>
<dbReference type="PROSITE" id="PS00028">
    <property type="entry name" value="ZINC_FINGER_C2H2_1"/>
    <property type="match status" value="2"/>
</dbReference>
<evidence type="ECO:0000313" key="8">
    <source>
        <dbReference type="Proteomes" id="UP001166286"/>
    </source>
</evidence>
<dbReference type="GO" id="GO:0000977">
    <property type="term" value="F:RNA polymerase II transcription regulatory region sequence-specific DNA binding"/>
    <property type="evidence" value="ECO:0007669"/>
    <property type="project" value="TreeGrafter"/>
</dbReference>
<dbReference type="PANTHER" id="PTHR24409:SF356">
    <property type="entry name" value="C2H2 FINGER DOMAIN TRANSCRIPTION FACTOR (EUROFUNG)"/>
    <property type="match status" value="1"/>
</dbReference>
<evidence type="ECO:0000256" key="4">
    <source>
        <dbReference type="ARBA" id="ARBA00022833"/>
    </source>
</evidence>
<evidence type="ECO:0000256" key="2">
    <source>
        <dbReference type="ARBA" id="ARBA00022737"/>
    </source>
</evidence>
<proteinExistence type="predicted"/>
<evidence type="ECO:0000256" key="3">
    <source>
        <dbReference type="ARBA" id="ARBA00022771"/>
    </source>
</evidence>
<keyword evidence="4" id="KW-0862">Zinc</keyword>
<keyword evidence="2" id="KW-0677">Repeat</keyword>
<gene>
    <name evidence="7" type="ORF">JMJ35_006916</name>
</gene>
<dbReference type="Proteomes" id="UP001166286">
    <property type="component" value="Unassembled WGS sequence"/>
</dbReference>
<evidence type="ECO:0000256" key="1">
    <source>
        <dbReference type="ARBA" id="ARBA00022723"/>
    </source>
</evidence>
<keyword evidence="1" id="KW-0479">Metal-binding</keyword>